<dbReference type="PANTHER" id="PTHR47327:SF1">
    <property type="entry name" value="RE15579P"/>
    <property type="match status" value="1"/>
</dbReference>
<protein>
    <recommendedName>
        <fullName evidence="3">Apple domain-containing protein</fullName>
    </recommendedName>
</protein>
<evidence type="ECO:0000313" key="4">
    <source>
        <dbReference type="EMBL" id="MFH4975794.1"/>
    </source>
</evidence>
<feature type="compositionally biased region" description="Polar residues" evidence="1">
    <location>
        <begin position="329"/>
        <end position="348"/>
    </location>
</feature>
<dbReference type="Gene3D" id="3.50.4.10">
    <property type="entry name" value="Hepatocyte Growth Factor"/>
    <property type="match status" value="2"/>
</dbReference>
<dbReference type="SUPFAM" id="SSF57414">
    <property type="entry name" value="Hairpin loop containing domain-like"/>
    <property type="match status" value="2"/>
</dbReference>
<dbReference type="InterPro" id="IPR003609">
    <property type="entry name" value="Pan_app"/>
</dbReference>
<organism evidence="4 5">
    <name type="scientific">Gnathostoma spinigerum</name>
    <dbReference type="NCBI Taxonomy" id="75299"/>
    <lineage>
        <taxon>Eukaryota</taxon>
        <taxon>Metazoa</taxon>
        <taxon>Ecdysozoa</taxon>
        <taxon>Nematoda</taxon>
        <taxon>Chromadorea</taxon>
        <taxon>Rhabditida</taxon>
        <taxon>Spirurina</taxon>
        <taxon>Gnathostomatomorpha</taxon>
        <taxon>Gnathostomatoidea</taxon>
        <taxon>Gnathostomatidae</taxon>
        <taxon>Gnathostoma</taxon>
    </lineage>
</organism>
<evidence type="ECO:0000259" key="3">
    <source>
        <dbReference type="PROSITE" id="PS50948"/>
    </source>
</evidence>
<dbReference type="PANTHER" id="PTHR47327">
    <property type="entry name" value="FI18240P1-RELATED"/>
    <property type="match status" value="1"/>
</dbReference>
<evidence type="ECO:0000313" key="5">
    <source>
        <dbReference type="Proteomes" id="UP001608902"/>
    </source>
</evidence>
<evidence type="ECO:0000256" key="2">
    <source>
        <dbReference type="SAM" id="SignalP"/>
    </source>
</evidence>
<feature type="compositionally biased region" description="Basic and acidic residues" evidence="1">
    <location>
        <begin position="433"/>
        <end position="442"/>
    </location>
</feature>
<accession>A0ABD6E6S0</accession>
<name>A0ABD6E6S0_9BILA</name>
<feature type="signal peptide" evidence="2">
    <location>
        <begin position="1"/>
        <end position="18"/>
    </location>
</feature>
<feature type="region of interest" description="Disordered" evidence="1">
    <location>
        <begin position="399"/>
        <end position="442"/>
    </location>
</feature>
<feature type="domain" description="Apple" evidence="3">
    <location>
        <begin position="529"/>
        <end position="609"/>
    </location>
</feature>
<feature type="region of interest" description="Disordered" evidence="1">
    <location>
        <begin position="465"/>
        <end position="502"/>
    </location>
</feature>
<proteinExistence type="predicted"/>
<evidence type="ECO:0000256" key="1">
    <source>
        <dbReference type="SAM" id="MobiDB-lite"/>
    </source>
</evidence>
<feature type="domain" description="Apple" evidence="3">
    <location>
        <begin position="23"/>
        <end position="103"/>
    </location>
</feature>
<feature type="compositionally biased region" description="Basic and acidic residues" evidence="1">
    <location>
        <begin position="349"/>
        <end position="361"/>
    </location>
</feature>
<reference evidence="4 5" key="1">
    <citation type="submission" date="2024-08" db="EMBL/GenBank/DDBJ databases">
        <title>Gnathostoma spinigerum genome.</title>
        <authorList>
            <person name="Gonzalez-Bertolin B."/>
            <person name="Monzon S."/>
            <person name="Zaballos A."/>
            <person name="Jimenez P."/>
            <person name="Dekumyoy P."/>
            <person name="Varona S."/>
            <person name="Cuesta I."/>
            <person name="Sumanam S."/>
            <person name="Adisakwattana P."/>
            <person name="Gasser R.B."/>
            <person name="Hernandez-Gonzalez A."/>
            <person name="Young N.D."/>
            <person name="Perteguer M.J."/>
        </authorList>
    </citation>
    <scope>NUCLEOTIDE SEQUENCE [LARGE SCALE GENOMIC DNA]</scope>
    <source>
        <strain evidence="4">AL3</strain>
        <tissue evidence="4">Liver</tissue>
    </source>
</reference>
<comment type="caution">
    <text evidence="4">The sequence shown here is derived from an EMBL/GenBank/DDBJ whole genome shotgun (WGS) entry which is preliminary data.</text>
</comment>
<sequence length="609" mass="68802">MLSYGFYLLFAVFQPSETSPDSCFIKISDHTLVSSGRITYTYVMTEECLLKCLQATDFTCRSVSYYRDRGTCVLNSRDKLEDPLSFVSTLGQRDHVDYHQRTCFGEVGEKKLRCFVVFPGRTLVGIADYAFQNVASEFLCQKRCSEWQSSTGVRCKAAIYFALEKECIISSHDRNDLPELFVPDRRALYMENHCSPSPPLDILKYSDDTSSTLQKITTKAPHFFDSLAMMKNDETSENLQDNESMLLPTASAKHSSSAYNAFVDQFVEELKTNSRTLKFLIKQLIRHRYEELTQICQSVVFAADESNNKSQQTANGHRLSRIDDKETANNENVSQGKENKGFNQSNQYSDKKTVKNEDNHKSSKVGQGSPPGVQPPDEDFILTPDVHVKLAYAIDGEPSSKIRESSTGNLVDESRNDESLNTLSSGDAPKNPFDTEKSDLPKDSSLELYEDMKANIDENIAKSLKQASHEKSGYTSEDMEDDSDLLELRGPSPPTRSKSLLNDKYGENARTGTSRAVFMPNSHSDVTLCFRRIYVTTPSFLHYIKEPSVLDCAEYCRSCKHCLRMRPCNSFGYSWSEKQCALTSNPLVESDSSDVMSTDYVFYKRISEC</sequence>
<dbReference type="SMART" id="SM00473">
    <property type="entry name" value="PAN_AP"/>
    <property type="match status" value="3"/>
</dbReference>
<dbReference type="CDD" id="cd01099">
    <property type="entry name" value="PAN_AP_HGF"/>
    <property type="match status" value="2"/>
</dbReference>
<dbReference type="EMBL" id="JBGFUD010001130">
    <property type="protein sequence ID" value="MFH4975794.1"/>
    <property type="molecule type" value="Genomic_DNA"/>
</dbReference>
<gene>
    <name evidence="4" type="ORF">AB6A40_002503</name>
</gene>
<keyword evidence="5" id="KW-1185">Reference proteome</keyword>
<dbReference type="AlphaFoldDB" id="A0ABD6E6S0"/>
<dbReference type="InterPro" id="IPR052774">
    <property type="entry name" value="Celegans_DevNeuronal_Protein"/>
</dbReference>
<dbReference type="Pfam" id="PF00024">
    <property type="entry name" value="PAN_1"/>
    <property type="match status" value="2"/>
</dbReference>
<feature type="chain" id="PRO_5044810031" description="Apple domain-containing protein" evidence="2">
    <location>
        <begin position="19"/>
        <end position="609"/>
    </location>
</feature>
<keyword evidence="2" id="KW-0732">Signal</keyword>
<dbReference type="PROSITE" id="PS50948">
    <property type="entry name" value="PAN"/>
    <property type="match status" value="3"/>
</dbReference>
<feature type="domain" description="Apple" evidence="3">
    <location>
        <begin position="114"/>
        <end position="194"/>
    </location>
</feature>
<feature type="region of interest" description="Disordered" evidence="1">
    <location>
        <begin position="305"/>
        <end position="380"/>
    </location>
</feature>
<dbReference type="Proteomes" id="UP001608902">
    <property type="component" value="Unassembled WGS sequence"/>
</dbReference>